<comment type="caution">
    <text evidence="1">The sequence shown here is derived from an EMBL/GenBank/DDBJ whole genome shotgun (WGS) entry which is preliminary data.</text>
</comment>
<proteinExistence type="predicted"/>
<reference evidence="1 2" key="1">
    <citation type="submission" date="2019-11" db="EMBL/GenBank/DDBJ databases">
        <title>Escherichia alba sp. nov. isolated from the gut of plastic-eating superworms Zophobas atratus.</title>
        <authorList>
            <person name="Yang Y."/>
        </authorList>
    </citation>
    <scope>NUCLEOTIDE SEQUENCE [LARGE SCALE GENOMIC DNA]</scope>
    <source>
        <strain evidence="2">BIT-B35</strain>
    </source>
</reference>
<protein>
    <submittedName>
        <fullName evidence="1">Uncharacterized protein</fullName>
    </submittedName>
</protein>
<gene>
    <name evidence="1" type="ORF">GJV78_14785</name>
</gene>
<name>A0A6L6IR58_9ENTR</name>
<organism evidence="1 2">
    <name type="scientific">Intestinirhabdus alba</name>
    <dbReference type="NCBI Taxonomy" id="2899544"/>
    <lineage>
        <taxon>Bacteria</taxon>
        <taxon>Pseudomonadati</taxon>
        <taxon>Pseudomonadota</taxon>
        <taxon>Gammaproteobacteria</taxon>
        <taxon>Enterobacterales</taxon>
        <taxon>Enterobacteriaceae</taxon>
        <taxon>Intestinirhabdus</taxon>
    </lineage>
</organism>
<dbReference type="EMBL" id="WMJZ01000020">
    <property type="protein sequence ID" value="MTH47500.1"/>
    <property type="molecule type" value="Genomic_DNA"/>
</dbReference>
<dbReference type="AlphaFoldDB" id="A0A6L6IR58"/>
<dbReference type="RefSeq" id="WP_155109069.1">
    <property type="nucleotide sequence ID" value="NZ_WMJZ01000020.1"/>
</dbReference>
<dbReference type="Proteomes" id="UP000477739">
    <property type="component" value="Unassembled WGS sequence"/>
</dbReference>
<evidence type="ECO:0000313" key="1">
    <source>
        <dbReference type="EMBL" id="MTH47500.1"/>
    </source>
</evidence>
<accession>A0A6L6IR58</accession>
<evidence type="ECO:0000313" key="2">
    <source>
        <dbReference type="Proteomes" id="UP000477739"/>
    </source>
</evidence>
<keyword evidence="2" id="KW-1185">Reference proteome</keyword>
<sequence length="67" mass="7154">MSVKLIVSVNSTGEGKVGFTIQIDDSQQTAVLEHKVADSMAAACLMELQRLSADTGEAVIKECKYGH</sequence>